<evidence type="ECO:0000256" key="1">
    <source>
        <dbReference type="ARBA" id="ARBA00004141"/>
    </source>
</evidence>
<dbReference type="AlphaFoldDB" id="A0A0G1TQV4"/>
<dbReference type="GO" id="GO:0032153">
    <property type="term" value="C:cell division site"/>
    <property type="evidence" value="ECO:0007669"/>
    <property type="project" value="TreeGrafter"/>
</dbReference>
<evidence type="ECO:0000256" key="6">
    <source>
        <dbReference type="ARBA" id="ARBA00022984"/>
    </source>
</evidence>
<evidence type="ECO:0000256" key="14">
    <source>
        <dbReference type="ARBA" id="ARBA00044770"/>
    </source>
</evidence>
<keyword evidence="4 16" id="KW-0812">Transmembrane</keyword>
<dbReference type="PATRIC" id="fig|1618357.3.peg.388"/>
<feature type="transmembrane region" description="Helical" evidence="16">
    <location>
        <begin position="131"/>
        <end position="164"/>
    </location>
</feature>
<sequence>MTLRQLVLLLTVCLVLFGLIMIGSSSVVDASRDFGDKWYYLKLQSFWVFLGLIGFFIAGRFPHRRLENLATPFFLITIVFLVAVLIPHFGIKLLGARRWLNLGLVSFQPSEVTKLTFALYLSALLTKPVKFLHFLASLGLVGGLIVLEPDLGTTLIVGGMAMAIFFTSQGKLKHLLFLLALSALSIGLLIFISPYRLARFRTFLNYSHDPLGSSYQVRQALLAVGSGGLTGVGLGQSRQKYQFLPEVTTDSIFAIVAEELGLFGAASVILAFLLLTMTGLNIAKSAAHKFSSNLAVGITSVVSLQALINISSNIALLPFTGIPLPFISYGGTSLVVLMIGMGILFNIANA</sequence>
<reference evidence="17 18" key="1">
    <citation type="journal article" date="2015" name="Nature">
        <title>rRNA introns, odd ribosomes, and small enigmatic genomes across a large radiation of phyla.</title>
        <authorList>
            <person name="Brown C.T."/>
            <person name="Hug L.A."/>
            <person name="Thomas B.C."/>
            <person name="Sharon I."/>
            <person name="Castelle C.J."/>
            <person name="Singh A."/>
            <person name="Wilkins M.J."/>
            <person name="Williams K.H."/>
            <person name="Banfield J.F."/>
        </authorList>
    </citation>
    <scope>NUCLEOTIDE SEQUENCE [LARGE SCALE GENOMIC DNA]</scope>
</reference>
<feature type="transmembrane region" description="Helical" evidence="16">
    <location>
        <begin position="176"/>
        <end position="197"/>
    </location>
</feature>
<feature type="transmembrane region" description="Helical" evidence="16">
    <location>
        <begin position="73"/>
        <end position="91"/>
    </location>
</feature>
<evidence type="ECO:0000256" key="13">
    <source>
        <dbReference type="ARBA" id="ARBA00041418"/>
    </source>
</evidence>
<dbReference type="GO" id="GO:0015648">
    <property type="term" value="F:lipid-linked peptidoglycan transporter activity"/>
    <property type="evidence" value="ECO:0007669"/>
    <property type="project" value="TreeGrafter"/>
</dbReference>
<evidence type="ECO:0000313" key="18">
    <source>
        <dbReference type="Proteomes" id="UP000034607"/>
    </source>
</evidence>
<feature type="transmembrane region" description="Helical" evidence="16">
    <location>
        <begin position="40"/>
        <end position="61"/>
    </location>
</feature>
<keyword evidence="3" id="KW-0808">Transferase</keyword>
<evidence type="ECO:0000256" key="2">
    <source>
        <dbReference type="ARBA" id="ARBA00022676"/>
    </source>
</evidence>
<evidence type="ECO:0000256" key="9">
    <source>
        <dbReference type="ARBA" id="ARBA00032370"/>
    </source>
</evidence>
<organism evidence="17 18">
    <name type="scientific">Candidatus Amesbacteria bacterium GW2011_GWA2_47_11</name>
    <dbReference type="NCBI Taxonomy" id="1618357"/>
    <lineage>
        <taxon>Bacteria</taxon>
        <taxon>Candidatus Amesiibacteriota</taxon>
    </lineage>
</organism>
<gene>
    <name evidence="17" type="ORF">UX78_C0006G0016</name>
</gene>
<dbReference type="PANTHER" id="PTHR30474:SF2">
    <property type="entry name" value="PEPTIDOGLYCAN GLYCOSYLTRANSFERASE FTSW-RELATED"/>
    <property type="match status" value="1"/>
</dbReference>
<dbReference type="GO" id="GO:0009252">
    <property type="term" value="P:peptidoglycan biosynthetic process"/>
    <property type="evidence" value="ECO:0007669"/>
    <property type="project" value="UniProtKB-KW"/>
</dbReference>
<dbReference type="Proteomes" id="UP000034607">
    <property type="component" value="Unassembled WGS sequence"/>
</dbReference>
<dbReference type="GO" id="GO:0008360">
    <property type="term" value="P:regulation of cell shape"/>
    <property type="evidence" value="ECO:0007669"/>
    <property type="project" value="UniProtKB-KW"/>
</dbReference>
<protein>
    <recommendedName>
        <fullName evidence="12">Probable peptidoglycan glycosyltransferase FtsW</fullName>
        <ecNumber evidence="14">2.4.99.28</ecNumber>
    </recommendedName>
    <alternativeName>
        <fullName evidence="13">Cell division protein FtsW</fullName>
    </alternativeName>
    <alternativeName>
        <fullName evidence="10">Cell wall polymerase</fullName>
    </alternativeName>
    <alternativeName>
        <fullName evidence="9">Peptidoglycan polymerase</fullName>
    </alternativeName>
</protein>
<evidence type="ECO:0000256" key="11">
    <source>
        <dbReference type="ARBA" id="ARBA00038053"/>
    </source>
</evidence>
<comment type="catalytic activity">
    <reaction evidence="15">
        <text>[GlcNAc-(1-&gt;4)-Mur2Ac(oyl-L-Ala-gamma-D-Glu-L-Lys-D-Ala-D-Ala)](n)-di-trans,octa-cis-undecaprenyl diphosphate + beta-D-GlcNAc-(1-&gt;4)-Mur2Ac(oyl-L-Ala-gamma-D-Glu-L-Lys-D-Ala-D-Ala)-di-trans,octa-cis-undecaprenyl diphosphate = [GlcNAc-(1-&gt;4)-Mur2Ac(oyl-L-Ala-gamma-D-Glu-L-Lys-D-Ala-D-Ala)](n+1)-di-trans,octa-cis-undecaprenyl diphosphate + di-trans,octa-cis-undecaprenyl diphosphate + H(+)</text>
        <dbReference type="Rhea" id="RHEA:23708"/>
        <dbReference type="Rhea" id="RHEA-COMP:9602"/>
        <dbReference type="Rhea" id="RHEA-COMP:9603"/>
        <dbReference type="ChEBI" id="CHEBI:15378"/>
        <dbReference type="ChEBI" id="CHEBI:58405"/>
        <dbReference type="ChEBI" id="CHEBI:60033"/>
        <dbReference type="ChEBI" id="CHEBI:78435"/>
        <dbReference type="EC" id="2.4.99.28"/>
    </reaction>
</comment>
<feature type="transmembrane region" description="Helical" evidence="16">
    <location>
        <begin position="326"/>
        <end position="348"/>
    </location>
</feature>
<comment type="subcellular location">
    <subcellularLocation>
        <location evidence="1">Membrane</location>
        <topology evidence="1">Multi-pass membrane protein</topology>
    </subcellularLocation>
</comment>
<comment type="similarity">
    <text evidence="11">Belongs to the SEDS family. FtsW subfamily.</text>
</comment>
<feature type="transmembrane region" description="Helical" evidence="16">
    <location>
        <begin position="294"/>
        <end position="320"/>
    </location>
</feature>
<keyword evidence="7 16" id="KW-1133">Transmembrane helix</keyword>
<dbReference type="InterPro" id="IPR001182">
    <property type="entry name" value="FtsW/RodA"/>
</dbReference>
<dbReference type="GO" id="GO:0051301">
    <property type="term" value="P:cell division"/>
    <property type="evidence" value="ECO:0007669"/>
    <property type="project" value="InterPro"/>
</dbReference>
<name>A0A0G1TQV4_9BACT</name>
<feature type="transmembrane region" description="Helical" evidence="16">
    <location>
        <begin position="260"/>
        <end position="282"/>
    </location>
</feature>
<dbReference type="Pfam" id="PF01098">
    <property type="entry name" value="FTSW_RODA_SPOVE"/>
    <property type="match status" value="1"/>
</dbReference>
<dbReference type="GO" id="GO:0008955">
    <property type="term" value="F:peptidoglycan glycosyltransferase activity"/>
    <property type="evidence" value="ECO:0007669"/>
    <property type="project" value="UniProtKB-EC"/>
</dbReference>
<evidence type="ECO:0000313" key="17">
    <source>
        <dbReference type="EMBL" id="KKU56553.1"/>
    </source>
</evidence>
<dbReference type="EC" id="2.4.99.28" evidence="14"/>
<keyword evidence="8 16" id="KW-0472">Membrane</keyword>
<evidence type="ECO:0000256" key="16">
    <source>
        <dbReference type="SAM" id="Phobius"/>
    </source>
</evidence>
<keyword evidence="2" id="KW-0328">Glycosyltransferase</keyword>
<evidence type="ECO:0000256" key="3">
    <source>
        <dbReference type="ARBA" id="ARBA00022679"/>
    </source>
</evidence>
<evidence type="ECO:0000256" key="8">
    <source>
        <dbReference type="ARBA" id="ARBA00023136"/>
    </source>
</evidence>
<dbReference type="EMBL" id="LCNM01000006">
    <property type="protein sequence ID" value="KKU56553.1"/>
    <property type="molecule type" value="Genomic_DNA"/>
</dbReference>
<evidence type="ECO:0000256" key="12">
    <source>
        <dbReference type="ARBA" id="ARBA00041185"/>
    </source>
</evidence>
<evidence type="ECO:0000256" key="10">
    <source>
        <dbReference type="ARBA" id="ARBA00033270"/>
    </source>
</evidence>
<dbReference type="GO" id="GO:0005886">
    <property type="term" value="C:plasma membrane"/>
    <property type="evidence" value="ECO:0007669"/>
    <property type="project" value="TreeGrafter"/>
</dbReference>
<dbReference type="PANTHER" id="PTHR30474">
    <property type="entry name" value="CELL CYCLE PROTEIN"/>
    <property type="match status" value="1"/>
</dbReference>
<keyword evidence="6" id="KW-0573">Peptidoglycan synthesis</keyword>
<accession>A0A0G1TQV4</accession>
<evidence type="ECO:0000256" key="7">
    <source>
        <dbReference type="ARBA" id="ARBA00022989"/>
    </source>
</evidence>
<evidence type="ECO:0000256" key="5">
    <source>
        <dbReference type="ARBA" id="ARBA00022960"/>
    </source>
</evidence>
<evidence type="ECO:0000256" key="4">
    <source>
        <dbReference type="ARBA" id="ARBA00022692"/>
    </source>
</evidence>
<evidence type="ECO:0000256" key="15">
    <source>
        <dbReference type="ARBA" id="ARBA00049902"/>
    </source>
</evidence>
<proteinExistence type="inferred from homology"/>
<comment type="caution">
    <text evidence="17">The sequence shown here is derived from an EMBL/GenBank/DDBJ whole genome shotgun (WGS) entry which is preliminary data.</text>
</comment>
<keyword evidence="5" id="KW-0133">Cell shape</keyword>